<dbReference type="AlphaFoldDB" id="A0A699HZG4"/>
<name>A0A699HZG4_TANCI</name>
<feature type="compositionally biased region" description="Basic and acidic residues" evidence="1">
    <location>
        <begin position="285"/>
        <end position="297"/>
    </location>
</feature>
<evidence type="ECO:0000256" key="1">
    <source>
        <dbReference type="SAM" id="MobiDB-lite"/>
    </source>
</evidence>
<reference evidence="2" key="1">
    <citation type="journal article" date="2019" name="Sci. Rep.">
        <title>Draft genome of Tanacetum cinerariifolium, the natural source of mosquito coil.</title>
        <authorList>
            <person name="Yamashiro T."/>
            <person name="Shiraishi A."/>
            <person name="Satake H."/>
            <person name="Nakayama K."/>
        </authorList>
    </citation>
    <scope>NUCLEOTIDE SEQUENCE</scope>
</reference>
<comment type="caution">
    <text evidence="2">The sequence shown here is derived from an EMBL/GenBank/DDBJ whole genome shotgun (WGS) entry which is preliminary data.</text>
</comment>
<accession>A0A699HZG4</accession>
<protein>
    <submittedName>
        <fullName evidence="2">Uncharacterized protein</fullName>
    </submittedName>
</protein>
<feature type="compositionally biased region" description="Basic and acidic residues" evidence="1">
    <location>
        <begin position="237"/>
        <end position="251"/>
    </location>
</feature>
<feature type="compositionally biased region" description="Acidic residues" evidence="1">
    <location>
        <begin position="265"/>
        <end position="284"/>
    </location>
</feature>
<dbReference type="EMBL" id="BKCJ010231163">
    <property type="protein sequence ID" value="GEZ00588.1"/>
    <property type="molecule type" value="Genomic_DNA"/>
</dbReference>
<proteinExistence type="predicted"/>
<evidence type="ECO:0000313" key="2">
    <source>
        <dbReference type="EMBL" id="GEZ00588.1"/>
    </source>
</evidence>
<organism evidence="2">
    <name type="scientific">Tanacetum cinerariifolium</name>
    <name type="common">Dalmatian daisy</name>
    <name type="synonym">Chrysanthemum cinerariifolium</name>
    <dbReference type="NCBI Taxonomy" id="118510"/>
    <lineage>
        <taxon>Eukaryota</taxon>
        <taxon>Viridiplantae</taxon>
        <taxon>Streptophyta</taxon>
        <taxon>Embryophyta</taxon>
        <taxon>Tracheophyta</taxon>
        <taxon>Spermatophyta</taxon>
        <taxon>Magnoliopsida</taxon>
        <taxon>eudicotyledons</taxon>
        <taxon>Gunneridae</taxon>
        <taxon>Pentapetalae</taxon>
        <taxon>asterids</taxon>
        <taxon>campanulids</taxon>
        <taxon>Asterales</taxon>
        <taxon>Asteraceae</taxon>
        <taxon>Asteroideae</taxon>
        <taxon>Anthemideae</taxon>
        <taxon>Anthemidinae</taxon>
        <taxon>Tanacetum</taxon>
    </lineage>
</organism>
<feature type="compositionally biased region" description="Basic residues" evidence="1">
    <location>
        <begin position="138"/>
        <end position="147"/>
    </location>
</feature>
<feature type="region of interest" description="Disordered" evidence="1">
    <location>
        <begin position="118"/>
        <end position="156"/>
    </location>
</feature>
<gene>
    <name evidence="2" type="ORF">Tci_472561</name>
</gene>
<sequence length="303" mass="33794">MTSITAQQTKLDLELVRKKNRLDIRKCNGKIPRRLKPKEETFQVVLDALALTPCYSAFVITADVPEVYIYKKEASQKYGDVLPECLISPQIKESKAYKTYLGYATGIVPPKVTRKFKKASPSKKDSVSVPADEEPVQKCKRVKRTAKKSSTTPTTGIVIREPPVETQSKRKEKVDVARGKGIDMLSEVALTEEAQMKEVRKKRLRDFHKSYPSSSGSVAEKPPSVEKITPLVTSEGTGDKLRVPNVTKDESTENGSESDSKSDQQDDDEDEDDNNDDDKFEGDEDRGMDNVQDEKADVGMTDA</sequence>
<feature type="region of interest" description="Disordered" evidence="1">
    <location>
        <begin position="205"/>
        <end position="303"/>
    </location>
</feature>